<evidence type="ECO:0000256" key="1">
    <source>
        <dbReference type="SAM" id="MobiDB-lite"/>
    </source>
</evidence>
<proteinExistence type="predicted"/>
<dbReference type="Proteomes" id="UP000629923">
    <property type="component" value="Unassembled WGS sequence"/>
</dbReference>
<feature type="region of interest" description="Disordered" evidence="1">
    <location>
        <begin position="20"/>
        <end position="39"/>
    </location>
</feature>
<dbReference type="EMBL" id="JACLQZ010000001">
    <property type="protein sequence ID" value="MBC2872632.1"/>
    <property type="molecule type" value="Genomic_DNA"/>
</dbReference>
<name>A0A923EM85_KLEPN</name>
<sequence>MAAAPYRAYTLPARSCRPGKRSAARQWAQGMKGTARQPPTMGILRLSRFNARWRLRLTGPTFSCALL</sequence>
<organism evidence="2 3">
    <name type="scientific">Klebsiella pneumoniae</name>
    <dbReference type="NCBI Taxonomy" id="573"/>
    <lineage>
        <taxon>Bacteria</taxon>
        <taxon>Pseudomonadati</taxon>
        <taxon>Pseudomonadota</taxon>
        <taxon>Gammaproteobacteria</taxon>
        <taxon>Enterobacterales</taxon>
        <taxon>Enterobacteriaceae</taxon>
        <taxon>Klebsiella/Raoultella group</taxon>
        <taxon>Klebsiella</taxon>
        <taxon>Klebsiella pneumoniae complex</taxon>
    </lineage>
</organism>
<evidence type="ECO:0000313" key="2">
    <source>
        <dbReference type="EMBL" id="MBC2872632.1"/>
    </source>
</evidence>
<protein>
    <submittedName>
        <fullName evidence="2">Uncharacterized protein</fullName>
    </submittedName>
</protein>
<accession>A0A923EM85</accession>
<reference evidence="2" key="1">
    <citation type="submission" date="2020-08" db="EMBL/GenBank/DDBJ databases">
        <title>Tigecycline and colistin resistance in Klebsiella pneumoniae.</title>
        <authorList>
            <person name="Ramesh N."/>
            <person name="Shanthini T."/>
            <person name="Prasanth M."/>
            <person name="Senthilkumar N."/>
            <person name="Meesala Krishna M."/>
            <person name="Guruswami G."/>
        </authorList>
    </citation>
    <scope>NUCLEOTIDE SEQUENCE</scope>
    <source>
        <strain evidence="2">SHM 84C</strain>
    </source>
</reference>
<comment type="caution">
    <text evidence="2">The sequence shown here is derived from an EMBL/GenBank/DDBJ whole genome shotgun (WGS) entry which is preliminary data.</text>
</comment>
<gene>
    <name evidence="2" type="ORF">H7U18_00205</name>
</gene>
<dbReference type="AlphaFoldDB" id="A0A923EM85"/>
<evidence type="ECO:0000313" key="3">
    <source>
        <dbReference type="Proteomes" id="UP000629923"/>
    </source>
</evidence>